<keyword evidence="3" id="KW-0804">Transcription</keyword>
<comment type="caution">
    <text evidence="6">The sequence shown here is derived from an EMBL/GenBank/DDBJ whole genome shotgun (WGS) entry which is preliminary data.</text>
</comment>
<dbReference type="InterPro" id="IPR036390">
    <property type="entry name" value="WH_DNA-bd_sf"/>
</dbReference>
<dbReference type="PANTHER" id="PTHR43537:SF45">
    <property type="entry name" value="GNTR FAMILY REGULATORY PROTEIN"/>
    <property type="match status" value="1"/>
</dbReference>
<evidence type="ECO:0000256" key="4">
    <source>
        <dbReference type="SAM" id="MobiDB-lite"/>
    </source>
</evidence>
<evidence type="ECO:0000256" key="2">
    <source>
        <dbReference type="ARBA" id="ARBA00023125"/>
    </source>
</evidence>
<dbReference type="RefSeq" id="WP_095620258.1">
    <property type="nucleotide sequence ID" value="NZ_NSKB01000002.1"/>
</dbReference>
<proteinExistence type="predicted"/>
<dbReference type="GO" id="GO:0003677">
    <property type="term" value="F:DNA binding"/>
    <property type="evidence" value="ECO:0007669"/>
    <property type="project" value="UniProtKB-KW"/>
</dbReference>
<dbReference type="OrthoDB" id="9806293at2"/>
<sequence length="253" mass="28428">MTSPRDTSATQQKGAPPGRAKPRDDQSLLELAYRDLEELIVTCRLKPGSNLKIQDLQDITGYSRMPVYQAVTRLASDTLVTVRPRQGIQVAPVDLARAATLLRLRRDMERFVITLACDKASALQRTTLRKISDAMWAKRAQMPLSEFNRFDLQIDAQMLSICDEPFLEYSLRPLHTIFRRVGWIYHTHVPQGKDLSGTIDGHLRVLEAILSEDASAAAAASDSLMDFVQRDLDLIEREVDPAVLDIGQTLDIQ</sequence>
<dbReference type="Pfam" id="PF07729">
    <property type="entry name" value="FCD"/>
    <property type="match status" value="1"/>
</dbReference>
<evidence type="ECO:0000256" key="3">
    <source>
        <dbReference type="ARBA" id="ARBA00023163"/>
    </source>
</evidence>
<evidence type="ECO:0000313" key="7">
    <source>
        <dbReference type="Proteomes" id="UP000217771"/>
    </source>
</evidence>
<feature type="domain" description="HTH gntR-type" evidence="5">
    <location>
        <begin position="26"/>
        <end position="93"/>
    </location>
</feature>
<dbReference type="InterPro" id="IPR036388">
    <property type="entry name" value="WH-like_DNA-bd_sf"/>
</dbReference>
<protein>
    <submittedName>
        <fullName evidence="6">Transcriptional regulator</fullName>
    </submittedName>
</protein>
<evidence type="ECO:0000259" key="5">
    <source>
        <dbReference type="PROSITE" id="PS50949"/>
    </source>
</evidence>
<dbReference type="Pfam" id="PF00392">
    <property type="entry name" value="GntR"/>
    <property type="match status" value="1"/>
</dbReference>
<dbReference type="GO" id="GO:0003700">
    <property type="term" value="F:DNA-binding transcription factor activity"/>
    <property type="evidence" value="ECO:0007669"/>
    <property type="project" value="InterPro"/>
</dbReference>
<name>A0A2A2F1R5_9GAMM</name>
<dbReference type="SUPFAM" id="SSF46785">
    <property type="entry name" value="Winged helix' DNA-binding domain"/>
    <property type="match status" value="1"/>
</dbReference>
<evidence type="ECO:0000256" key="1">
    <source>
        <dbReference type="ARBA" id="ARBA00023015"/>
    </source>
</evidence>
<accession>A0A2A2F1R5</accession>
<dbReference type="InterPro" id="IPR008920">
    <property type="entry name" value="TF_FadR/GntR_C"/>
</dbReference>
<dbReference type="AlphaFoldDB" id="A0A2A2F1R5"/>
<dbReference type="SUPFAM" id="SSF48008">
    <property type="entry name" value="GntR ligand-binding domain-like"/>
    <property type="match status" value="1"/>
</dbReference>
<dbReference type="PANTHER" id="PTHR43537">
    <property type="entry name" value="TRANSCRIPTIONAL REGULATOR, GNTR FAMILY"/>
    <property type="match status" value="1"/>
</dbReference>
<gene>
    <name evidence="6" type="ORF">CK498_06325</name>
</gene>
<dbReference type="Proteomes" id="UP000217771">
    <property type="component" value="Unassembled WGS sequence"/>
</dbReference>
<keyword evidence="2" id="KW-0238">DNA-binding</keyword>
<keyword evidence="7" id="KW-1185">Reference proteome</keyword>
<reference evidence="6 7" key="1">
    <citation type="submission" date="2017-08" db="EMBL/GenBank/DDBJ databases">
        <title>Halomonas alkalisoli sp. nov., isolated from saline alkaline soil.</title>
        <authorList>
            <person name="Wang D."/>
            <person name="Zhang G."/>
        </authorList>
    </citation>
    <scope>NUCLEOTIDE SEQUENCE [LARGE SCALE GENOMIC DNA]</scope>
    <source>
        <strain evidence="6 7">WRN001</strain>
    </source>
</reference>
<feature type="compositionally biased region" description="Polar residues" evidence="4">
    <location>
        <begin position="1"/>
        <end position="13"/>
    </location>
</feature>
<dbReference type="InterPro" id="IPR000524">
    <property type="entry name" value="Tscrpt_reg_HTH_GntR"/>
</dbReference>
<organism evidence="6 7">
    <name type="scientific">Halomonas salipaludis</name>
    <dbReference type="NCBI Taxonomy" id="2032625"/>
    <lineage>
        <taxon>Bacteria</taxon>
        <taxon>Pseudomonadati</taxon>
        <taxon>Pseudomonadota</taxon>
        <taxon>Gammaproteobacteria</taxon>
        <taxon>Oceanospirillales</taxon>
        <taxon>Halomonadaceae</taxon>
        <taxon>Halomonas</taxon>
    </lineage>
</organism>
<dbReference type="Gene3D" id="1.10.10.10">
    <property type="entry name" value="Winged helix-like DNA-binding domain superfamily/Winged helix DNA-binding domain"/>
    <property type="match status" value="1"/>
</dbReference>
<dbReference type="EMBL" id="NSKB01000002">
    <property type="protein sequence ID" value="PAU78587.1"/>
    <property type="molecule type" value="Genomic_DNA"/>
</dbReference>
<keyword evidence="1" id="KW-0805">Transcription regulation</keyword>
<feature type="region of interest" description="Disordered" evidence="4">
    <location>
        <begin position="1"/>
        <end position="24"/>
    </location>
</feature>
<dbReference type="PROSITE" id="PS50949">
    <property type="entry name" value="HTH_GNTR"/>
    <property type="match status" value="1"/>
</dbReference>
<dbReference type="InterPro" id="IPR011711">
    <property type="entry name" value="GntR_C"/>
</dbReference>
<evidence type="ECO:0000313" key="6">
    <source>
        <dbReference type="EMBL" id="PAU78587.1"/>
    </source>
</evidence>
<dbReference type="Gene3D" id="1.20.120.530">
    <property type="entry name" value="GntR ligand-binding domain-like"/>
    <property type="match status" value="1"/>
</dbReference>
<dbReference type="SMART" id="SM00345">
    <property type="entry name" value="HTH_GNTR"/>
    <property type="match status" value="1"/>
</dbReference>